<name>A0A7J6KWS0_PERCH</name>
<feature type="compositionally biased region" description="Basic and acidic residues" evidence="2">
    <location>
        <begin position="95"/>
        <end position="106"/>
    </location>
</feature>
<dbReference type="PANTHER" id="PTHR33050">
    <property type="entry name" value="REVERSE TRANSCRIPTASE DOMAIN-CONTAINING PROTEIN"/>
    <property type="match status" value="1"/>
</dbReference>
<organism evidence="4 5">
    <name type="scientific">Perkinsus chesapeaki</name>
    <name type="common">Clam parasite</name>
    <name type="synonym">Perkinsus andrewsi</name>
    <dbReference type="NCBI Taxonomy" id="330153"/>
    <lineage>
        <taxon>Eukaryota</taxon>
        <taxon>Sar</taxon>
        <taxon>Alveolata</taxon>
        <taxon>Perkinsozoa</taxon>
        <taxon>Perkinsea</taxon>
        <taxon>Perkinsida</taxon>
        <taxon>Perkinsidae</taxon>
        <taxon>Perkinsus</taxon>
    </lineage>
</organism>
<evidence type="ECO:0000313" key="4">
    <source>
        <dbReference type="EMBL" id="KAF4651795.1"/>
    </source>
</evidence>
<gene>
    <name evidence="4" type="ORF">FOL47_000177</name>
</gene>
<keyword evidence="1" id="KW-0479">Metal-binding</keyword>
<dbReference type="PROSITE" id="PS50103">
    <property type="entry name" value="ZF_C3H1"/>
    <property type="match status" value="1"/>
</dbReference>
<reference evidence="4 5" key="1">
    <citation type="submission" date="2020-04" db="EMBL/GenBank/DDBJ databases">
        <title>Perkinsus chesapeaki whole genome sequence.</title>
        <authorList>
            <person name="Bogema D.R."/>
        </authorList>
    </citation>
    <scope>NUCLEOTIDE SEQUENCE [LARGE SCALE GENOMIC DNA]</scope>
    <source>
        <strain evidence="4">ATCC PRA-425</strain>
    </source>
</reference>
<dbReference type="Proteomes" id="UP000591131">
    <property type="component" value="Unassembled WGS sequence"/>
</dbReference>
<keyword evidence="1" id="KW-0863">Zinc-finger</keyword>
<proteinExistence type="predicted"/>
<evidence type="ECO:0000259" key="3">
    <source>
        <dbReference type="PROSITE" id="PS50103"/>
    </source>
</evidence>
<dbReference type="OrthoDB" id="6109470at2759"/>
<sequence length="907" mass="98959">VATLVDDRFRRVVETKFMNGSPLRACFQDFAVLAGLRTVSMKSSGSGGSKRSGVSSRENNPNNKKKKSKGPCYDFLANGVCKRSNCPYAHRKASGKAEKGENDAPKKGSAKPRYCLERSGSLIHGSAGLSVVARPAIVHDRADGIAVGPVVTGWLVTGSLHLDNVGNIMLPSPRKRGMYRVTSSGFVPIGPPLVTSGEVHRHLQNIADLVSDNAREEERLLLESLVDGTGERGVLSRDDFAKPTDSMTRLVNVFLEEVEILSSPRVVEKIMSWAALDRESQSESTVWNELESSIQVCAERRRNSWGAILGVPTRSALAGGPIRAPLVEAVLREMQKESPQRKIDSDIFRLIDVGVPLGTSSEVPVSGAWPTYHPKHKHDYQLSRDVWRNYESAEHYSEEVTKTIEAEITAGRMAVIDRGDLGQVRAVTRLACIPHFKEDGTIRKVRLIDDMRRSGANCLIEPNLQETILLPSIRSAVAAVLQDEGSSGPSSPGRVFWLESDIRCAFRLVPLAEPDTWFCVNKVHEGFVRHLMLPFGATSSPLIFVRASSGVALIECRVRRQAELHPRVIIYVDDRGSKARAKQLAKAALISILVDAVCGVPTATEKLHASTTPHCLGFVMDLDRGVLTILHEKCTTIGDALLPLTTVGSLAVVKDLERLTGRLSWVAGAFKRINPFLSSFYSTLKVAESKGLRSITVGRNLAYAARFLRHFISADCSIPFNSLLPELGTLARAVVVSDASGGFLGGVVFERNPPGFGHSFYLYHLDLNDERVVSSVKQILGYGDEVLEGICFHELLSAALGILLTDPSQPVVVVSDNVACVRALQKMRSKSAALNCILERLMLVRPGLAAPSLYAQHLAGELNILADQISRSDIQTNRSIFYRVDGAVERDALLELAKLTCARTGGF</sequence>
<evidence type="ECO:0000256" key="1">
    <source>
        <dbReference type="PROSITE-ProRule" id="PRU00723"/>
    </source>
</evidence>
<feature type="zinc finger region" description="C3H1-type" evidence="1">
    <location>
        <begin position="66"/>
        <end position="93"/>
    </location>
</feature>
<feature type="region of interest" description="Disordered" evidence="2">
    <location>
        <begin position="92"/>
        <end position="111"/>
    </location>
</feature>
<dbReference type="SUPFAM" id="SSF56672">
    <property type="entry name" value="DNA/RNA polymerases"/>
    <property type="match status" value="1"/>
</dbReference>
<protein>
    <recommendedName>
        <fullName evidence="3">C3H1-type domain-containing protein</fullName>
    </recommendedName>
</protein>
<dbReference type="EMBL" id="JAAPAO010001005">
    <property type="protein sequence ID" value="KAF4651795.1"/>
    <property type="molecule type" value="Genomic_DNA"/>
</dbReference>
<keyword evidence="1" id="KW-0862">Zinc</keyword>
<dbReference type="GO" id="GO:0008270">
    <property type="term" value="F:zinc ion binding"/>
    <property type="evidence" value="ECO:0007669"/>
    <property type="project" value="UniProtKB-KW"/>
</dbReference>
<feature type="compositionally biased region" description="Low complexity" evidence="2">
    <location>
        <begin position="51"/>
        <end position="62"/>
    </location>
</feature>
<evidence type="ECO:0000313" key="5">
    <source>
        <dbReference type="Proteomes" id="UP000591131"/>
    </source>
</evidence>
<evidence type="ECO:0000256" key="2">
    <source>
        <dbReference type="SAM" id="MobiDB-lite"/>
    </source>
</evidence>
<dbReference type="InterPro" id="IPR043502">
    <property type="entry name" value="DNA/RNA_pol_sf"/>
</dbReference>
<accession>A0A7J6KWS0</accession>
<feature type="domain" description="C3H1-type" evidence="3">
    <location>
        <begin position="66"/>
        <end position="93"/>
    </location>
</feature>
<keyword evidence="5" id="KW-1185">Reference proteome</keyword>
<dbReference type="AlphaFoldDB" id="A0A7J6KWS0"/>
<comment type="caution">
    <text evidence="4">The sequence shown here is derived from an EMBL/GenBank/DDBJ whole genome shotgun (WGS) entry which is preliminary data.</text>
</comment>
<feature type="non-terminal residue" evidence="4">
    <location>
        <position position="907"/>
    </location>
</feature>
<dbReference type="InterPro" id="IPR000571">
    <property type="entry name" value="Znf_CCCH"/>
</dbReference>
<dbReference type="InterPro" id="IPR052055">
    <property type="entry name" value="Hepadnavirus_pol/RT"/>
</dbReference>
<feature type="region of interest" description="Disordered" evidence="2">
    <location>
        <begin position="41"/>
        <end position="69"/>
    </location>
</feature>
<dbReference type="PANTHER" id="PTHR33050:SF7">
    <property type="entry name" value="RIBONUCLEASE H"/>
    <property type="match status" value="1"/>
</dbReference>